<reference evidence="2 3" key="1">
    <citation type="journal article" date="2015" name="Genome Announc.">
        <title>Expanding the biotechnology potential of lactobacilli through comparative genomics of 213 strains and associated genera.</title>
        <authorList>
            <person name="Sun Z."/>
            <person name="Harris H.M."/>
            <person name="McCann A."/>
            <person name="Guo C."/>
            <person name="Argimon S."/>
            <person name="Zhang W."/>
            <person name="Yang X."/>
            <person name="Jeffery I.B."/>
            <person name="Cooney J.C."/>
            <person name="Kagawa T.F."/>
            <person name="Liu W."/>
            <person name="Song Y."/>
            <person name="Salvetti E."/>
            <person name="Wrobel A."/>
            <person name="Rasinkangas P."/>
            <person name="Parkhill J."/>
            <person name="Rea M.C."/>
            <person name="O'Sullivan O."/>
            <person name="Ritari J."/>
            <person name="Douillard F.P."/>
            <person name="Paul Ross R."/>
            <person name="Yang R."/>
            <person name="Briner A.E."/>
            <person name="Felis G.E."/>
            <person name="de Vos W.M."/>
            <person name="Barrangou R."/>
            <person name="Klaenhammer T.R."/>
            <person name="Caufield P.W."/>
            <person name="Cui Y."/>
            <person name="Zhang H."/>
            <person name="O'Toole P.W."/>
        </authorList>
    </citation>
    <scope>NUCLEOTIDE SEQUENCE [LARGE SCALE GENOMIC DNA]</scope>
    <source>
        <strain evidence="2 3">DSM 19117</strain>
    </source>
</reference>
<sequence>MPGQQRTVYIGEAEDVGHRLRQHQVAKEKWWDFVVAFVINNADHQLSKADIKYLENLMYQRAQQSQRMQLFNGNTPHKSFVAEGRKYDLAEVFENIDLLLRAFDLPVFAPAPPTSKALKLTPVAAPASQHPKMTRQVETDRTFWFDGRGSQARATYTPEGNLLVHRGSRLTPKAPAKSFNPALVRRLERAGVIKDNVFVDDYLFTSPSTAGSVIYKASCNGWTMWHDQAGKTLDQRFRN</sequence>
<dbReference type="Proteomes" id="UP000051162">
    <property type="component" value="Unassembled WGS sequence"/>
</dbReference>
<dbReference type="AlphaFoldDB" id="A0A0R1JYK2"/>
<keyword evidence="3" id="KW-1185">Reference proteome</keyword>
<dbReference type="InterPro" id="IPR025579">
    <property type="entry name" value="DUF4357"/>
</dbReference>
<comment type="caution">
    <text evidence="2">The sequence shown here is derived from an EMBL/GenBank/DDBJ whole genome shotgun (WGS) entry which is preliminary data.</text>
</comment>
<protein>
    <recommendedName>
        <fullName evidence="1">DUF4357 domain-containing protein</fullName>
    </recommendedName>
</protein>
<feature type="domain" description="DUF4357" evidence="1">
    <location>
        <begin position="197"/>
        <end position="233"/>
    </location>
</feature>
<evidence type="ECO:0000313" key="3">
    <source>
        <dbReference type="Proteomes" id="UP000051162"/>
    </source>
</evidence>
<gene>
    <name evidence="2" type="ORF">FD30_GL001482</name>
</gene>
<organism evidence="2 3">
    <name type="scientific">Levilactobacillus namurensis DSM 19117</name>
    <dbReference type="NCBI Taxonomy" id="1423773"/>
    <lineage>
        <taxon>Bacteria</taxon>
        <taxon>Bacillati</taxon>
        <taxon>Bacillota</taxon>
        <taxon>Bacilli</taxon>
        <taxon>Lactobacillales</taxon>
        <taxon>Lactobacillaceae</taxon>
        <taxon>Levilactobacillus</taxon>
    </lineage>
</organism>
<dbReference type="CDD" id="cd10447">
    <property type="entry name" value="GIY-YIG_unchar_2"/>
    <property type="match status" value="1"/>
</dbReference>
<accession>A0A0R1JYK2</accession>
<dbReference type="EMBL" id="AZDT01000021">
    <property type="protein sequence ID" value="KRK76310.1"/>
    <property type="molecule type" value="Genomic_DNA"/>
</dbReference>
<name>A0A0R1JYK2_9LACO</name>
<evidence type="ECO:0000259" key="1">
    <source>
        <dbReference type="Pfam" id="PF14267"/>
    </source>
</evidence>
<evidence type="ECO:0000313" key="2">
    <source>
        <dbReference type="EMBL" id="KRK76310.1"/>
    </source>
</evidence>
<dbReference type="RefSeq" id="WP_056944049.1">
    <property type="nucleotide sequence ID" value="NZ_AZDT01000021.1"/>
</dbReference>
<proteinExistence type="predicted"/>
<dbReference type="PATRIC" id="fig|1423773.3.peg.1519"/>
<dbReference type="Pfam" id="PF14267">
    <property type="entry name" value="DUF4357"/>
    <property type="match status" value="1"/>
</dbReference>
<dbReference type="STRING" id="1423773.FD30_GL001482"/>